<dbReference type="InterPro" id="IPR041414">
    <property type="entry name" value="Raco-like_middle"/>
</dbReference>
<reference evidence="2" key="1">
    <citation type="journal article" date="2020" name="mSystems">
        <title>Genome- and Community-Level Interaction Insights into Carbon Utilization and Element Cycling Functions of Hydrothermarchaeota in Hydrothermal Sediment.</title>
        <authorList>
            <person name="Zhou Z."/>
            <person name="Liu Y."/>
            <person name="Xu W."/>
            <person name="Pan J."/>
            <person name="Luo Z.H."/>
            <person name="Li M."/>
        </authorList>
    </citation>
    <scope>NUCLEOTIDE SEQUENCE [LARGE SCALE GENOMIC DNA]</scope>
    <source>
        <strain evidence="2">SpSt-125</strain>
    </source>
</reference>
<dbReference type="Pfam" id="PF00111">
    <property type="entry name" value="Fer2"/>
    <property type="match status" value="1"/>
</dbReference>
<organism evidence="2">
    <name type="scientific">Ignisphaera aggregans</name>
    <dbReference type="NCBI Taxonomy" id="334771"/>
    <lineage>
        <taxon>Archaea</taxon>
        <taxon>Thermoproteota</taxon>
        <taxon>Thermoprotei</taxon>
        <taxon>Desulfurococcales</taxon>
        <taxon>Desulfurococcaceae</taxon>
        <taxon>Ignisphaera</taxon>
    </lineage>
</organism>
<dbReference type="Gene3D" id="3.30.420.480">
    <property type="entry name" value="Domain of unknown function (DUF4445)"/>
    <property type="match status" value="1"/>
</dbReference>
<dbReference type="InterPro" id="IPR043129">
    <property type="entry name" value="ATPase_NBD"/>
</dbReference>
<comment type="caution">
    <text evidence="2">The sequence shown here is derived from an EMBL/GenBank/DDBJ whole genome shotgun (WGS) entry which is preliminary data.</text>
</comment>
<protein>
    <submittedName>
        <fullName evidence="2">DUF4445 domain-containing protein</fullName>
    </submittedName>
</protein>
<accession>A0A7J2U226</accession>
<dbReference type="SUPFAM" id="SSF54292">
    <property type="entry name" value="2Fe-2S ferredoxin-like"/>
    <property type="match status" value="1"/>
</dbReference>
<gene>
    <name evidence="2" type="ORF">ENO26_03420</name>
</gene>
<dbReference type="CDD" id="cd00207">
    <property type="entry name" value="fer2"/>
    <property type="match status" value="1"/>
</dbReference>
<dbReference type="PROSITE" id="PS51085">
    <property type="entry name" value="2FE2S_FER_2"/>
    <property type="match status" value="1"/>
</dbReference>
<dbReference type="EMBL" id="DSEU01000022">
    <property type="protein sequence ID" value="HEM66609.1"/>
    <property type="molecule type" value="Genomic_DNA"/>
</dbReference>
<dbReference type="SUPFAM" id="SSF53067">
    <property type="entry name" value="Actin-like ATPase domain"/>
    <property type="match status" value="1"/>
</dbReference>
<dbReference type="InterPro" id="IPR052911">
    <property type="entry name" value="Corrinoid_activation_enz"/>
</dbReference>
<dbReference type="Pfam" id="PF14574">
    <property type="entry name" value="RACo_C_ter"/>
    <property type="match status" value="1"/>
</dbReference>
<dbReference type="AlphaFoldDB" id="A0A7J2U226"/>
<proteinExistence type="predicted"/>
<dbReference type="InterPro" id="IPR036010">
    <property type="entry name" value="2Fe-2S_ferredoxin-like_sf"/>
</dbReference>
<feature type="domain" description="2Fe-2S ferredoxin-type" evidence="1">
    <location>
        <begin position="8"/>
        <end position="97"/>
    </location>
</feature>
<dbReference type="InterPro" id="IPR012675">
    <property type="entry name" value="Beta-grasp_dom_sf"/>
</dbReference>
<name>A0A7J2U226_9CREN</name>
<dbReference type="Gene3D" id="3.10.20.30">
    <property type="match status" value="1"/>
</dbReference>
<evidence type="ECO:0000259" key="1">
    <source>
        <dbReference type="PROSITE" id="PS51085"/>
    </source>
</evidence>
<dbReference type="GO" id="GO:0051536">
    <property type="term" value="F:iron-sulfur cluster binding"/>
    <property type="evidence" value="ECO:0007669"/>
    <property type="project" value="InterPro"/>
</dbReference>
<evidence type="ECO:0000313" key="2">
    <source>
        <dbReference type="EMBL" id="HEM66609.1"/>
    </source>
</evidence>
<dbReference type="PANTHER" id="PTHR42895:SF2">
    <property type="entry name" value="IRON-SULFUR CLUSTER PROTEIN"/>
    <property type="match status" value="1"/>
</dbReference>
<dbReference type="PANTHER" id="PTHR42895">
    <property type="entry name" value="IRON-SULFUR CLUSTER-BINDING PROTEIN-RELATED"/>
    <property type="match status" value="1"/>
</dbReference>
<sequence>MSEEGSKHIVHFLPHNVSTEVVKGTTILEAAIRCGVGIRSVCGGKGLCGKCRVIVRRGRVETRKSDLIKPEEVAKGYVLACLTRIVENVVIEVPIESQIGRPKLQSSVALPSVRPRSLVRWETFSSHDINNVFSKYSPGTGVLEKLSEFMKRDVQKVFAILNDARRRVVDVSEDEKGLYGLAVDIGTTKVAVALVDIAKGRVLDTASEFNKQLMYGEDIISRIRFALDRKDGLKELQKVVVDTINTVVDVLCKRCKVSREDVYMVTVAGNTAMTYLFVGLNPYPLIKSFKERADVPRTPYWLETRDIGLNVNRNADVYVLPCAGRFLGGDVVGDVITSGLNFSKEPALLIDIGTNTEVVIGCKDWFLGTTAPAGPAFEGWGLTHGVRAVAGAVESIVIDPKTCKAIYRTIDNAKPIGICGSGYIDLLAQLFVNGLIDIFGKFYKDCGCSYIRKGEKGYEYVVIPAEDSGIGKDIVVTEEDLYNIIDSKSSVCSAIAILLKKMLITVYDVKRVYVCGAFGNYLNLNSAMTIGMIPEFTGAKIEYIGNGSLGGAILTLLSEDYRAEAERVAKLLAPVELMLDPDFMEEYQAGFMLPGKRELFPTWRDASRGIKPWRPPS</sequence>
<dbReference type="Pfam" id="PF17651">
    <property type="entry name" value="Raco_middle"/>
    <property type="match status" value="1"/>
</dbReference>
<dbReference type="InterPro" id="IPR027980">
    <property type="entry name" value="RACo_C"/>
</dbReference>
<dbReference type="InterPro" id="IPR001041">
    <property type="entry name" value="2Fe-2S_ferredoxin-type"/>
</dbReference>
<dbReference type="InterPro" id="IPR042259">
    <property type="entry name" value="Raco-like_middle_sf"/>
</dbReference>